<accession>A0A4V2QE00</accession>
<proteinExistence type="predicted"/>
<dbReference type="InterPro" id="IPR013830">
    <property type="entry name" value="SGNH_hydro"/>
</dbReference>
<reference evidence="4 5" key="1">
    <citation type="submission" date="2019-03" db="EMBL/GenBank/DDBJ databases">
        <title>Genomic Encyclopedia of Type Strains, Phase IV (KMG-IV): sequencing the most valuable type-strain genomes for metagenomic binning, comparative biology and taxonomic classification.</title>
        <authorList>
            <person name="Goeker M."/>
        </authorList>
    </citation>
    <scope>NUCLEOTIDE SEQUENCE [LARGE SCALE GENOMIC DNA]</scope>
    <source>
        <strain evidence="4 5">DSM 18792</strain>
    </source>
</reference>
<protein>
    <submittedName>
        <fullName evidence="4">Lysophospholipase L1-like esterase</fullName>
    </submittedName>
</protein>
<dbReference type="SUPFAM" id="SSF52266">
    <property type="entry name" value="SGNH hydrolase"/>
    <property type="match status" value="1"/>
</dbReference>
<dbReference type="CDD" id="cd00229">
    <property type="entry name" value="SGNH_hydrolase"/>
    <property type="match status" value="1"/>
</dbReference>
<feature type="domain" description="SGNH hydrolase-type esterase" evidence="3">
    <location>
        <begin position="313"/>
        <end position="480"/>
    </location>
</feature>
<dbReference type="InterPro" id="IPR036514">
    <property type="entry name" value="SGNH_hydro_sf"/>
</dbReference>
<dbReference type="Pfam" id="PF13472">
    <property type="entry name" value="Lipase_GDSL_2"/>
    <property type="match status" value="1"/>
</dbReference>
<organism evidence="4 5">
    <name type="scientific">Mariniflexile fucanivorans</name>
    <dbReference type="NCBI Taxonomy" id="264023"/>
    <lineage>
        <taxon>Bacteria</taxon>
        <taxon>Pseudomonadati</taxon>
        <taxon>Bacteroidota</taxon>
        <taxon>Flavobacteriia</taxon>
        <taxon>Flavobacteriales</taxon>
        <taxon>Flavobacteriaceae</taxon>
        <taxon>Mariniflexile</taxon>
    </lineage>
</organism>
<sequence>MKYNCKFLYAIIIMFTFLIKANTMNAQNIRGEAVKSTWKGFKRINFKWGGKEAFLTRPEKPLPGNPWLWRARFPDYHAEIDSMLLSKGFHVAYINTDNQFGSPKAVEVWNKFYDYLTTTYKLQDKVALHGHSRGGLFIYNWAKQNAEKIACIYGDAVVCDFKSWPAGFGISEGSKKDWEVLKTEYGFKSDEEAKAYKNNPIDNLDALVKAGVPILHTISLKDGVVPPDENSLKLVNNYIHLGGTATVSPCSSGIQKSKGHHYDIDNPNMVADFIMKHSTENGPLNSSAYHQMRTGLQNSHIQFQRNKKGRVAFLGGSITHNRGWRDSICNYLKNKFPGTEFEFIAAGIPSMGTTPAAFRLERDVLSKGKIDLLFEEAAVNDAGNGRTTTEQIRAMEGIVRHMRKSNPEVDIVMMHFVDPDKMELYRAGKEPEVITNHNRVAEHYGIPTINLALEVTERIDHDEFTWKDDFKNLHPSPFGQGVYAHSMIQFLENTFAGHLDNDDKIIARNLPNPLDAFNYENGVLLDIKSIKLRKGWKIDPVWNPKDGKKTRPNYVNVPMLMGETPGSAFKFTFEGNTVGIAVAAGPDAGIIEYRIDKGEWQKQNLFTKWSTSLHLPWYYTLASGLENKKHILELKIFNEKYEQSTGYACRIRYVYVNK</sequence>
<dbReference type="AlphaFoldDB" id="A0A4V2QE00"/>
<dbReference type="GO" id="GO:0006508">
    <property type="term" value="P:proteolysis"/>
    <property type="evidence" value="ECO:0007669"/>
    <property type="project" value="InterPro"/>
</dbReference>
<feature type="signal peptide" evidence="1">
    <location>
        <begin position="1"/>
        <end position="26"/>
    </location>
</feature>
<dbReference type="PANTHER" id="PTHR34407:SF1">
    <property type="entry name" value="SGNH HYDROLASE-TYPE ESTERASE DOMAIN-CONTAINING PROTEIN"/>
    <property type="match status" value="1"/>
</dbReference>
<dbReference type="GO" id="GO:0016788">
    <property type="term" value="F:hydrolase activity, acting on ester bonds"/>
    <property type="evidence" value="ECO:0007669"/>
    <property type="project" value="UniProtKB-ARBA"/>
</dbReference>
<gene>
    <name evidence="4" type="ORF">EV196_104248</name>
</gene>
<name>A0A4V2QE00_9FLAO</name>
<evidence type="ECO:0000256" key="1">
    <source>
        <dbReference type="SAM" id="SignalP"/>
    </source>
</evidence>
<dbReference type="Proteomes" id="UP000295455">
    <property type="component" value="Unassembled WGS sequence"/>
</dbReference>
<evidence type="ECO:0000259" key="2">
    <source>
        <dbReference type="Pfam" id="PF00326"/>
    </source>
</evidence>
<feature type="chain" id="PRO_5020655652" evidence="1">
    <location>
        <begin position="27"/>
        <end position="658"/>
    </location>
</feature>
<keyword evidence="1" id="KW-0732">Signal</keyword>
<comment type="caution">
    <text evidence="4">The sequence shown here is derived from an EMBL/GenBank/DDBJ whole genome shotgun (WGS) entry which is preliminary data.</text>
</comment>
<dbReference type="PANTHER" id="PTHR34407">
    <property type="entry name" value="EXPRESSED PROTEIN"/>
    <property type="match status" value="1"/>
</dbReference>
<feature type="domain" description="Peptidase S9 prolyl oligopeptidase catalytic" evidence="2">
    <location>
        <begin position="119"/>
        <end position="239"/>
    </location>
</feature>
<dbReference type="InterPro" id="IPR001375">
    <property type="entry name" value="Peptidase_S9_cat"/>
</dbReference>
<dbReference type="OrthoDB" id="9816001at2"/>
<dbReference type="Gene3D" id="3.40.50.1820">
    <property type="entry name" value="alpha/beta hydrolase"/>
    <property type="match status" value="1"/>
</dbReference>
<dbReference type="InterPro" id="IPR029058">
    <property type="entry name" value="AB_hydrolase_fold"/>
</dbReference>
<dbReference type="Gene3D" id="2.60.120.260">
    <property type="entry name" value="Galactose-binding domain-like"/>
    <property type="match status" value="1"/>
</dbReference>
<evidence type="ECO:0000313" key="5">
    <source>
        <dbReference type="Proteomes" id="UP000295455"/>
    </source>
</evidence>
<dbReference type="Gene3D" id="3.40.50.1110">
    <property type="entry name" value="SGNH hydrolase"/>
    <property type="match status" value="1"/>
</dbReference>
<dbReference type="GO" id="GO:0008236">
    <property type="term" value="F:serine-type peptidase activity"/>
    <property type="evidence" value="ECO:0007669"/>
    <property type="project" value="InterPro"/>
</dbReference>
<dbReference type="EMBL" id="SLUP01000004">
    <property type="protein sequence ID" value="TCL66217.1"/>
    <property type="molecule type" value="Genomic_DNA"/>
</dbReference>
<evidence type="ECO:0000313" key="4">
    <source>
        <dbReference type="EMBL" id="TCL66217.1"/>
    </source>
</evidence>
<dbReference type="SUPFAM" id="SSF53474">
    <property type="entry name" value="alpha/beta-Hydrolases"/>
    <property type="match status" value="1"/>
</dbReference>
<keyword evidence="5" id="KW-1185">Reference proteome</keyword>
<dbReference type="Pfam" id="PF00326">
    <property type="entry name" value="Peptidase_S9"/>
    <property type="match status" value="1"/>
</dbReference>
<dbReference type="RefSeq" id="WP_132217697.1">
    <property type="nucleotide sequence ID" value="NZ_OX156936.1"/>
</dbReference>
<evidence type="ECO:0000259" key="3">
    <source>
        <dbReference type="Pfam" id="PF13472"/>
    </source>
</evidence>